<organism evidence="2">
    <name type="scientific">Physcomitrium patens</name>
    <name type="common">Spreading-leaved earth moss</name>
    <name type="synonym">Physcomitrella patens</name>
    <dbReference type="NCBI Taxonomy" id="3218"/>
    <lineage>
        <taxon>Eukaryota</taxon>
        <taxon>Viridiplantae</taxon>
        <taxon>Streptophyta</taxon>
        <taxon>Embryophyta</taxon>
        <taxon>Bryophyta</taxon>
        <taxon>Bryophytina</taxon>
        <taxon>Bryopsida</taxon>
        <taxon>Funariidae</taxon>
        <taxon>Funariales</taxon>
        <taxon>Funariaceae</taxon>
        <taxon>Physcomitrium</taxon>
    </lineage>
</organism>
<sequence length="91" mass="10152">MSFPDPLFFFCFALFPSSSPSLPSPLPLEKGTLFSCLLPNSVACLLEHGCESMSNLFSFLSFFIYLLRLEFGLLGVYLLCFGTQVLSIMLH</sequence>
<keyword evidence="4" id="KW-1185">Reference proteome</keyword>
<feature type="transmembrane region" description="Helical" evidence="1">
    <location>
        <begin position="62"/>
        <end position="90"/>
    </location>
</feature>
<accession>A0A2K1IME2</accession>
<evidence type="ECO:0000256" key="1">
    <source>
        <dbReference type="SAM" id="Phobius"/>
    </source>
</evidence>
<name>A0A2K1IME2_PHYPA</name>
<evidence type="ECO:0000313" key="2">
    <source>
        <dbReference type="EMBL" id="PNR30436.1"/>
    </source>
</evidence>
<dbReference type="InParanoid" id="A0A2K1IME2"/>
<reference evidence="2 4" key="2">
    <citation type="journal article" date="2018" name="Plant J.">
        <title>The Physcomitrella patens chromosome-scale assembly reveals moss genome structure and evolution.</title>
        <authorList>
            <person name="Lang D."/>
            <person name="Ullrich K.K."/>
            <person name="Murat F."/>
            <person name="Fuchs J."/>
            <person name="Jenkins J."/>
            <person name="Haas F.B."/>
            <person name="Piednoel M."/>
            <person name="Gundlach H."/>
            <person name="Van Bel M."/>
            <person name="Meyberg R."/>
            <person name="Vives C."/>
            <person name="Morata J."/>
            <person name="Symeonidi A."/>
            <person name="Hiss M."/>
            <person name="Muchero W."/>
            <person name="Kamisugi Y."/>
            <person name="Saleh O."/>
            <person name="Blanc G."/>
            <person name="Decker E.L."/>
            <person name="van Gessel N."/>
            <person name="Grimwood J."/>
            <person name="Hayes R.D."/>
            <person name="Graham S.W."/>
            <person name="Gunter L.E."/>
            <person name="McDaniel S.F."/>
            <person name="Hoernstein S.N.W."/>
            <person name="Larsson A."/>
            <person name="Li F.W."/>
            <person name="Perroud P.F."/>
            <person name="Phillips J."/>
            <person name="Ranjan P."/>
            <person name="Rokshar D.S."/>
            <person name="Rothfels C.J."/>
            <person name="Schneider L."/>
            <person name="Shu S."/>
            <person name="Stevenson D.W."/>
            <person name="Thummler F."/>
            <person name="Tillich M."/>
            <person name="Villarreal Aguilar J.C."/>
            <person name="Widiez T."/>
            <person name="Wong G.K."/>
            <person name="Wymore A."/>
            <person name="Zhang Y."/>
            <person name="Zimmer A.D."/>
            <person name="Quatrano R.S."/>
            <person name="Mayer K.F.X."/>
            <person name="Goodstein D."/>
            <person name="Casacuberta J.M."/>
            <person name="Vandepoele K."/>
            <person name="Reski R."/>
            <person name="Cuming A.C."/>
            <person name="Tuskan G.A."/>
            <person name="Maumus F."/>
            <person name="Salse J."/>
            <person name="Schmutz J."/>
            <person name="Rensing S.A."/>
        </authorList>
    </citation>
    <scope>NUCLEOTIDE SEQUENCE [LARGE SCALE GENOMIC DNA]</scope>
    <source>
        <strain evidence="3 4">cv. Gransden 2004</strain>
    </source>
</reference>
<reference evidence="3" key="3">
    <citation type="submission" date="2020-12" db="UniProtKB">
        <authorList>
            <consortium name="EnsemblPlants"/>
        </authorList>
    </citation>
    <scope>IDENTIFICATION</scope>
</reference>
<keyword evidence="1" id="KW-0812">Transmembrane</keyword>
<dbReference type="Gramene" id="Pp3c22_5612V3.1">
    <property type="protein sequence ID" value="PAC:32903251.CDS.1"/>
    <property type="gene ID" value="Pp3c22_5612"/>
</dbReference>
<dbReference type="EMBL" id="ABEU02000022">
    <property type="protein sequence ID" value="PNR30436.1"/>
    <property type="molecule type" value="Genomic_DNA"/>
</dbReference>
<keyword evidence="1" id="KW-0472">Membrane</keyword>
<evidence type="ECO:0000313" key="4">
    <source>
        <dbReference type="Proteomes" id="UP000006727"/>
    </source>
</evidence>
<reference evidence="2 4" key="1">
    <citation type="journal article" date="2008" name="Science">
        <title>The Physcomitrella genome reveals evolutionary insights into the conquest of land by plants.</title>
        <authorList>
            <person name="Rensing S."/>
            <person name="Lang D."/>
            <person name="Zimmer A."/>
            <person name="Terry A."/>
            <person name="Salamov A."/>
            <person name="Shapiro H."/>
            <person name="Nishiyama T."/>
            <person name="Perroud P.-F."/>
            <person name="Lindquist E."/>
            <person name="Kamisugi Y."/>
            <person name="Tanahashi T."/>
            <person name="Sakakibara K."/>
            <person name="Fujita T."/>
            <person name="Oishi K."/>
            <person name="Shin-I T."/>
            <person name="Kuroki Y."/>
            <person name="Toyoda A."/>
            <person name="Suzuki Y."/>
            <person name="Hashimoto A."/>
            <person name="Yamaguchi K."/>
            <person name="Sugano A."/>
            <person name="Kohara Y."/>
            <person name="Fujiyama A."/>
            <person name="Anterola A."/>
            <person name="Aoki S."/>
            <person name="Ashton N."/>
            <person name="Barbazuk W.B."/>
            <person name="Barker E."/>
            <person name="Bennetzen J."/>
            <person name="Bezanilla M."/>
            <person name="Blankenship R."/>
            <person name="Cho S.H."/>
            <person name="Dutcher S."/>
            <person name="Estelle M."/>
            <person name="Fawcett J.A."/>
            <person name="Gundlach H."/>
            <person name="Hanada K."/>
            <person name="Heyl A."/>
            <person name="Hicks K.A."/>
            <person name="Hugh J."/>
            <person name="Lohr M."/>
            <person name="Mayer K."/>
            <person name="Melkozernov A."/>
            <person name="Murata T."/>
            <person name="Nelson D."/>
            <person name="Pils B."/>
            <person name="Prigge M."/>
            <person name="Reiss B."/>
            <person name="Renner T."/>
            <person name="Rombauts S."/>
            <person name="Rushton P."/>
            <person name="Sanderfoot A."/>
            <person name="Schween G."/>
            <person name="Shiu S.-H."/>
            <person name="Stueber K."/>
            <person name="Theodoulou F.L."/>
            <person name="Tu H."/>
            <person name="Van de Peer Y."/>
            <person name="Verrier P.J."/>
            <person name="Waters E."/>
            <person name="Wood A."/>
            <person name="Yang L."/>
            <person name="Cove D."/>
            <person name="Cuming A."/>
            <person name="Hasebe M."/>
            <person name="Lucas S."/>
            <person name="Mishler D.B."/>
            <person name="Reski R."/>
            <person name="Grigoriev I."/>
            <person name="Quatrano R.S."/>
            <person name="Boore J.L."/>
        </authorList>
    </citation>
    <scope>NUCLEOTIDE SEQUENCE [LARGE SCALE GENOMIC DNA]</scope>
    <source>
        <strain evidence="3 4">cv. Gransden 2004</strain>
    </source>
</reference>
<dbReference type="Proteomes" id="UP000006727">
    <property type="component" value="Chromosome 22"/>
</dbReference>
<dbReference type="EnsemblPlants" id="Pp3c22_5612V3.1">
    <property type="protein sequence ID" value="PAC:32903251.CDS.1"/>
    <property type="gene ID" value="Pp3c22_5612"/>
</dbReference>
<proteinExistence type="predicted"/>
<gene>
    <name evidence="2" type="ORF">PHYPA_026752</name>
</gene>
<dbReference type="AlphaFoldDB" id="A0A2K1IME2"/>
<evidence type="ECO:0000313" key="3">
    <source>
        <dbReference type="EnsemblPlants" id="PAC:32903251.CDS.1"/>
    </source>
</evidence>
<protein>
    <submittedName>
        <fullName evidence="2 3">Uncharacterized protein</fullName>
    </submittedName>
</protein>
<keyword evidence="1" id="KW-1133">Transmembrane helix</keyword>